<keyword evidence="1" id="KW-0472">Membrane</keyword>
<comment type="caution">
    <text evidence="2">The sequence shown here is derived from an EMBL/GenBank/DDBJ whole genome shotgun (WGS) entry which is preliminary data.</text>
</comment>
<gene>
    <name evidence="2" type="ORF">GKZ57_14835</name>
</gene>
<protein>
    <submittedName>
        <fullName evidence="2">DUF4358 domain-containing protein</fullName>
    </submittedName>
</protein>
<organism evidence="2 3">
    <name type="scientific">Blautia luti DSM 14534 = JCM 17040</name>
    <dbReference type="NCBI Taxonomy" id="649762"/>
    <lineage>
        <taxon>Bacteria</taxon>
        <taxon>Bacillati</taxon>
        <taxon>Bacillota</taxon>
        <taxon>Clostridia</taxon>
        <taxon>Lachnospirales</taxon>
        <taxon>Lachnospiraceae</taxon>
        <taxon>Blautia</taxon>
    </lineage>
</organism>
<evidence type="ECO:0000313" key="3">
    <source>
        <dbReference type="Proteomes" id="UP000437824"/>
    </source>
</evidence>
<keyword evidence="1" id="KW-0812">Transmembrane</keyword>
<evidence type="ECO:0000256" key="1">
    <source>
        <dbReference type="SAM" id="Phobius"/>
    </source>
</evidence>
<dbReference type="EMBL" id="WMBC01000015">
    <property type="protein sequence ID" value="MTD62477.1"/>
    <property type="molecule type" value="Genomic_DNA"/>
</dbReference>
<dbReference type="InterPro" id="IPR025648">
    <property type="entry name" value="DUF4358"/>
</dbReference>
<name>A0A844GQ87_9FIRM</name>
<dbReference type="AlphaFoldDB" id="A0A844GQ87"/>
<reference evidence="2 3" key="1">
    <citation type="submission" date="2019-11" db="EMBL/GenBank/DDBJ databases">
        <title>Draft genome sequence of Blautia luti DSM 14534T, isolated from human stool.</title>
        <authorList>
            <person name="Ortiz R."/>
            <person name="Melis-Arcos F."/>
            <person name="Covarrubias P."/>
            <person name="Cardenas J.P."/>
            <person name="Perez-Donoso J."/>
            <person name="Almonacid D."/>
        </authorList>
    </citation>
    <scope>NUCLEOTIDE SEQUENCE [LARGE SCALE GENOMIC DNA]</scope>
    <source>
        <strain evidence="2 3">DSM 14534</strain>
    </source>
</reference>
<dbReference type="Proteomes" id="UP000437824">
    <property type="component" value="Unassembled WGS sequence"/>
</dbReference>
<keyword evidence="1" id="KW-1133">Transmembrane helix</keyword>
<proteinExistence type="predicted"/>
<accession>A0A844GQ87</accession>
<dbReference type="Pfam" id="PF14270">
    <property type="entry name" value="DUF4358"/>
    <property type="match status" value="1"/>
</dbReference>
<evidence type="ECO:0000313" key="2">
    <source>
        <dbReference type="EMBL" id="MTD62477.1"/>
    </source>
</evidence>
<feature type="transmembrane region" description="Helical" evidence="1">
    <location>
        <begin position="12"/>
        <end position="33"/>
    </location>
</feature>
<sequence>MKKTGRSNTDIHTFIKAGLVILLVVYLTLLYTADNAKNIPIEQITASMESDETITSLNKEGRTDLKHYYQVDERDIDGYFFYKAASPMAVEEICIMKAKNSGQAATLLESAQSHLSSQKNVFEGYGTDQMALLNNALVGKKGNYVYYMCGADAASWRSAFLALI</sequence>
<dbReference type="RefSeq" id="WP_154780905.1">
    <property type="nucleotide sequence ID" value="NZ_WMBC01000015.1"/>
</dbReference>